<sequence length="502" mass="59531">MVSSAWCYPESPFMDNEARRLPFVFTTFLNKKDQRKLSIYKELEHAPFMTRSREQMMDRLGMSPFLVGKTVEELAADFVQSGLQKEVALSWDGETIELHTNGRFTSELLFSYYAEKSIKFSLFTAIFCERLHSINSFALDHFLSHTTVYNEFKELKKALQALAIDINKEFKLVGDEWRIREVALLFFSMMKRFDPLRTLQSAKEINHFAQLFFGSAFSDNYSSSLALRLKIYLGIVTVRIRNQHYLAKLSNTSLANQVASQKLPTIQTWLRSRKTMEEDFIKQESLGLLNYLIVEGWLEEERFMQDSCPEILRFNQLFMDFLTPRLKENSRQYEVRLKDQLMKIHYELVHFPLYVKYKYTMTEVTYFFEAYPEYVEWCRTFLEKNKKEQVLWEAKEFLFYRYLLLLVTTIPMNEIIEPLYVCVDFSFGEAYNHFIKESISRIVNLNILFQRSPTLQTDLILSDIVLAENSSIDQVCWLTPPRPTDWAILTEKILDLRKMKYE</sequence>
<gene>
    <name evidence="4" type="ORF">DW084_05170</name>
</gene>
<evidence type="ECO:0000259" key="3">
    <source>
        <dbReference type="Pfam" id="PF05043"/>
    </source>
</evidence>
<proteinExistence type="predicted"/>
<organism evidence="4 5">
    <name type="scientific">Enterococcus casseliflavus</name>
    <name type="common">Enterococcus flavescens</name>
    <dbReference type="NCBI Taxonomy" id="37734"/>
    <lineage>
        <taxon>Bacteria</taxon>
        <taxon>Bacillati</taxon>
        <taxon>Bacillota</taxon>
        <taxon>Bacilli</taxon>
        <taxon>Lactobacillales</taxon>
        <taxon>Enterococcaceae</taxon>
        <taxon>Enterococcus</taxon>
    </lineage>
</organism>
<reference evidence="4 5" key="1">
    <citation type="submission" date="2018-08" db="EMBL/GenBank/DDBJ databases">
        <title>A genome reference for cultivated species of the human gut microbiota.</title>
        <authorList>
            <person name="Zou Y."/>
            <person name="Xue W."/>
            <person name="Luo G."/>
        </authorList>
    </citation>
    <scope>NUCLEOTIDE SEQUENCE [LARGE SCALE GENOMIC DNA]</scope>
    <source>
        <strain evidence="4 5">AF48-16</strain>
    </source>
</reference>
<keyword evidence="2" id="KW-0804">Transcription</keyword>
<keyword evidence="1" id="KW-0805">Transcription regulation</keyword>
<dbReference type="InterPro" id="IPR050661">
    <property type="entry name" value="BglG_antiterminators"/>
</dbReference>
<accession>A0A415EVE0</accession>
<evidence type="ECO:0000256" key="1">
    <source>
        <dbReference type="ARBA" id="ARBA00023015"/>
    </source>
</evidence>
<protein>
    <submittedName>
        <fullName evidence="4">M protein trans-acting positive regulator</fullName>
    </submittedName>
</protein>
<evidence type="ECO:0000313" key="5">
    <source>
        <dbReference type="Proteomes" id="UP000286288"/>
    </source>
</evidence>
<dbReference type="Proteomes" id="UP000286288">
    <property type="component" value="Unassembled WGS sequence"/>
</dbReference>
<dbReference type="PANTHER" id="PTHR30185">
    <property type="entry name" value="CRYPTIC BETA-GLUCOSIDE BGL OPERON ANTITERMINATOR"/>
    <property type="match status" value="1"/>
</dbReference>
<comment type="caution">
    <text evidence="4">The sequence shown here is derived from an EMBL/GenBank/DDBJ whole genome shotgun (WGS) entry which is preliminary data.</text>
</comment>
<evidence type="ECO:0000256" key="2">
    <source>
        <dbReference type="ARBA" id="ARBA00023163"/>
    </source>
</evidence>
<dbReference type="PANTHER" id="PTHR30185:SF13">
    <property type="entry name" value="LICABCH OPERON REGULATOR-RELATED"/>
    <property type="match status" value="1"/>
</dbReference>
<feature type="domain" description="Mga helix-turn-helix" evidence="3">
    <location>
        <begin position="106"/>
        <end position="187"/>
    </location>
</feature>
<dbReference type="EMBL" id="QRMZ01000005">
    <property type="protein sequence ID" value="RHK07254.1"/>
    <property type="molecule type" value="Genomic_DNA"/>
</dbReference>
<evidence type="ECO:0000313" key="4">
    <source>
        <dbReference type="EMBL" id="RHK07254.1"/>
    </source>
</evidence>
<dbReference type="AlphaFoldDB" id="A0A415EVE0"/>
<dbReference type="InterPro" id="IPR007737">
    <property type="entry name" value="Mga_HTH"/>
</dbReference>
<name>A0A415EVE0_ENTCA</name>
<dbReference type="Pfam" id="PF05043">
    <property type="entry name" value="Mga"/>
    <property type="match status" value="1"/>
</dbReference>